<proteinExistence type="predicted"/>
<dbReference type="AlphaFoldDB" id="A0A6H2A407"/>
<dbReference type="EMBL" id="MT145111">
    <property type="protein sequence ID" value="QJI03703.1"/>
    <property type="molecule type" value="Genomic_DNA"/>
</dbReference>
<sequence length="80" mass="8756">MNVNVTGKPKITIDDLGKGDTFTWVDNIDDVFMIIDGEGIQKDVHYKHAVNLRTGGVIEPGICCGVLKIHIDKVTATVVY</sequence>
<evidence type="ECO:0000313" key="2">
    <source>
        <dbReference type="EMBL" id="QJI03703.1"/>
    </source>
</evidence>
<gene>
    <name evidence="1" type="ORF">TM448A04548_0010</name>
    <name evidence="2" type="ORF">TM448B04918_0010</name>
</gene>
<protein>
    <submittedName>
        <fullName evidence="1">Uncharacterized protein</fullName>
    </submittedName>
</protein>
<accession>A0A6H2A407</accession>
<dbReference type="EMBL" id="MT144490">
    <property type="protein sequence ID" value="QJA54255.1"/>
    <property type="molecule type" value="Genomic_DNA"/>
</dbReference>
<organism evidence="1">
    <name type="scientific">viral metagenome</name>
    <dbReference type="NCBI Taxonomy" id="1070528"/>
    <lineage>
        <taxon>unclassified sequences</taxon>
        <taxon>metagenomes</taxon>
        <taxon>organismal metagenomes</taxon>
    </lineage>
</organism>
<reference evidence="1" key="1">
    <citation type="submission" date="2020-03" db="EMBL/GenBank/DDBJ databases">
        <title>The deep terrestrial virosphere.</title>
        <authorList>
            <person name="Holmfeldt K."/>
            <person name="Nilsson E."/>
            <person name="Simone D."/>
            <person name="Lopez-Fernandez M."/>
            <person name="Wu X."/>
            <person name="de Brujin I."/>
            <person name="Lundin D."/>
            <person name="Andersson A."/>
            <person name="Bertilsson S."/>
            <person name="Dopson M."/>
        </authorList>
    </citation>
    <scope>NUCLEOTIDE SEQUENCE</scope>
    <source>
        <strain evidence="1">TM448A04548</strain>
        <strain evidence="2">TM448B04918</strain>
    </source>
</reference>
<evidence type="ECO:0000313" key="1">
    <source>
        <dbReference type="EMBL" id="QJA54255.1"/>
    </source>
</evidence>
<name>A0A6H2A407_9ZZZZ</name>